<keyword evidence="3 5" id="KW-1133">Transmembrane helix</keyword>
<dbReference type="InterPro" id="IPR036465">
    <property type="entry name" value="vWFA_dom_sf"/>
</dbReference>
<gene>
    <name evidence="7" type="ORF">C4S77_02100</name>
</gene>
<feature type="transmembrane region" description="Helical" evidence="5">
    <location>
        <begin position="12"/>
        <end position="30"/>
    </location>
</feature>
<sequence>MNWEFEKISYAFLLLLVPFLVWRMLYLYNWKKIKIDHFVDPGLKNKILGNIDLSKYIKTNIWVIIIYILLVLGLMNLTGGIEKKEVKREGIDMVFVIDVSNSMNAEDIKPSRIEKAKKIINQIISKLGGDRVGIVIFAGQAYSVMPLSNDYGAAELYLNGISTDLITAQGTNIADAVLEASNMLSNISNTSKAIVLISDGETHKGEEDKAIETAKKNDITIFSIGIGTSQGTPIPMNYENGYSEYKKDENGDIVLTRLEDGSLKRLASLTKGAYFYGSNTTDIVSKQVFNELSLLHKKEQSTSYSYANKQYFQFFVGAALFILIMVSLIDYKRDFNV</sequence>
<keyword evidence="4 5" id="KW-0472">Membrane</keyword>
<proteinExistence type="predicted"/>
<comment type="caution">
    <text evidence="7">The sequence shown here is derived from an EMBL/GenBank/DDBJ whole genome shotgun (WGS) entry which is preliminary data.</text>
</comment>
<feature type="domain" description="VWFA" evidence="6">
    <location>
        <begin position="92"/>
        <end position="292"/>
    </location>
</feature>
<feature type="transmembrane region" description="Helical" evidence="5">
    <location>
        <begin position="311"/>
        <end position="329"/>
    </location>
</feature>
<dbReference type="Proteomes" id="UP000238042">
    <property type="component" value="Unassembled WGS sequence"/>
</dbReference>
<evidence type="ECO:0000259" key="6">
    <source>
        <dbReference type="PROSITE" id="PS50234"/>
    </source>
</evidence>
<dbReference type="EMBL" id="PSZM01000002">
    <property type="protein sequence ID" value="PQL95029.1"/>
    <property type="molecule type" value="Genomic_DNA"/>
</dbReference>
<dbReference type="RefSeq" id="WP_105245730.1">
    <property type="nucleotide sequence ID" value="NZ_PSZM01000002.1"/>
</dbReference>
<keyword evidence="2 5" id="KW-0812">Transmembrane</keyword>
<evidence type="ECO:0000313" key="8">
    <source>
        <dbReference type="Proteomes" id="UP000238042"/>
    </source>
</evidence>
<dbReference type="OrthoDB" id="6206554at2"/>
<evidence type="ECO:0000256" key="3">
    <source>
        <dbReference type="ARBA" id="ARBA00022989"/>
    </source>
</evidence>
<dbReference type="AlphaFoldDB" id="A0A2S8AFQ8"/>
<keyword evidence="1" id="KW-1003">Cell membrane</keyword>
<dbReference type="PROSITE" id="PS50234">
    <property type="entry name" value="VWFA"/>
    <property type="match status" value="1"/>
</dbReference>
<protein>
    <recommendedName>
        <fullName evidence="6">VWFA domain-containing protein</fullName>
    </recommendedName>
</protein>
<feature type="transmembrane region" description="Helical" evidence="5">
    <location>
        <begin position="61"/>
        <end position="79"/>
    </location>
</feature>
<dbReference type="InterPro" id="IPR050768">
    <property type="entry name" value="UPF0353/GerABKA_families"/>
</dbReference>
<accession>A0A2S8AFQ8</accession>
<dbReference type="InterPro" id="IPR002035">
    <property type="entry name" value="VWF_A"/>
</dbReference>
<dbReference type="SUPFAM" id="SSF53300">
    <property type="entry name" value="vWA-like"/>
    <property type="match status" value="1"/>
</dbReference>
<name>A0A2S8AFQ8_9FLAO</name>
<evidence type="ECO:0000256" key="5">
    <source>
        <dbReference type="SAM" id="Phobius"/>
    </source>
</evidence>
<organism evidence="7 8">
    <name type="scientific">Apibacter adventoris</name>
    <dbReference type="NCBI Taxonomy" id="1679466"/>
    <lineage>
        <taxon>Bacteria</taxon>
        <taxon>Pseudomonadati</taxon>
        <taxon>Bacteroidota</taxon>
        <taxon>Flavobacteriia</taxon>
        <taxon>Flavobacteriales</taxon>
        <taxon>Weeksellaceae</taxon>
        <taxon>Apibacter</taxon>
    </lineage>
</organism>
<dbReference type="PANTHER" id="PTHR22550">
    <property type="entry name" value="SPORE GERMINATION PROTEIN"/>
    <property type="match status" value="1"/>
</dbReference>
<evidence type="ECO:0000256" key="4">
    <source>
        <dbReference type="ARBA" id="ARBA00023136"/>
    </source>
</evidence>
<reference evidence="7 8" key="1">
    <citation type="submission" date="2018-02" db="EMBL/GenBank/DDBJ databases">
        <title>Genome sequences of Apibacter spp., gut symbionts of Asian honey bees.</title>
        <authorList>
            <person name="Kwong W.K."/>
            <person name="Steele M.I."/>
            <person name="Moran N.A."/>
        </authorList>
    </citation>
    <scope>NUCLEOTIDE SEQUENCE [LARGE SCALE GENOMIC DNA]</scope>
    <source>
        <strain evidence="8">wkB301</strain>
    </source>
</reference>
<evidence type="ECO:0000256" key="2">
    <source>
        <dbReference type="ARBA" id="ARBA00022692"/>
    </source>
</evidence>
<dbReference type="Gene3D" id="3.40.50.410">
    <property type="entry name" value="von Willebrand factor, type A domain"/>
    <property type="match status" value="1"/>
</dbReference>
<dbReference type="Pfam" id="PF13519">
    <property type="entry name" value="VWA_2"/>
    <property type="match status" value="1"/>
</dbReference>
<evidence type="ECO:0000256" key="1">
    <source>
        <dbReference type="ARBA" id="ARBA00022475"/>
    </source>
</evidence>
<evidence type="ECO:0000313" key="7">
    <source>
        <dbReference type="EMBL" id="PQL95029.1"/>
    </source>
</evidence>
<dbReference type="SMART" id="SM00327">
    <property type="entry name" value="VWA"/>
    <property type="match status" value="1"/>
</dbReference>
<keyword evidence="8" id="KW-1185">Reference proteome</keyword>
<dbReference type="PANTHER" id="PTHR22550:SF5">
    <property type="entry name" value="LEUCINE ZIPPER PROTEIN 4"/>
    <property type="match status" value="1"/>
</dbReference>